<dbReference type="GO" id="GO:0045493">
    <property type="term" value="P:xylan catabolic process"/>
    <property type="evidence" value="ECO:0007669"/>
    <property type="project" value="InterPro"/>
</dbReference>
<dbReference type="GO" id="GO:0031222">
    <property type="term" value="P:arabinan catabolic process"/>
    <property type="evidence" value="ECO:0007669"/>
    <property type="project" value="TreeGrafter"/>
</dbReference>
<dbReference type="Pfam" id="PF14310">
    <property type="entry name" value="Fn3-like"/>
    <property type="match status" value="1"/>
</dbReference>
<dbReference type="InterPro" id="IPR026891">
    <property type="entry name" value="Fn3-like"/>
</dbReference>
<dbReference type="GO" id="GO:0046556">
    <property type="term" value="F:alpha-L-arabinofuranosidase activity"/>
    <property type="evidence" value="ECO:0007669"/>
    <property type="project" value="TreeGrafter"/>
</dbReference>
<name>W0FP34_9BACT</name>
<dbReference type="PANTHER" id="PTHR42721:SF3">
    <property type="entry name" value="BETA-D-XYLOSIDASE 5-RELATED"/>
    <property type="match status" value="1"/>
</dbReference>
<evidence type="ECO:0000313" key="5">
    <source>
        <dbReference type="EMBL" id="AHF25234.1"/>
    </source>
</evidence>
<dbReference type="EMBL" id="KC246825">
    <property type="protein sequence ID" value="AHF25234.1"/>
    <property type="molecule type" value="Genomic_DNA"/>
</dbReference>
<dbReference type="SUPFAM" id="SSF51445">
    <property type="entry name" value="(Trans)glycosidases"/>
    <property type="match status" value="1"/>
</dbReference>
<proteinExistence type="inferred from homology"/>
<evidence type="ECO:0000259" key="4">
    <source>
        <dbReference type="SMART" id="SM01217"/>
    </source>
</evidence>
<dbReference type="PRINTS" id="PR00133">
    <property type="entry name" value="GLHYDRLASE3"/>
</dbReference>
<accession>W0FP34</accession>
<dbReference type="InterPro" id="IPR036962">
    <property type="entry name" value="Glyco_hydro_3_N_sf"/>
</dbReference>
<evidence type="ECO:0000256" key="3">
    <source>
        <dbReference type="ARBA" id="ARBA00022801"/>
    </source>
</evidence>
<reference evidence="5" key="1">
    <citation type="journal article" date="2013" name="PLoS ONE">
        <title>Metagenomic insights into the carbohydrate-active enzymes carried by the microorganisms adhering to solid digesta in the rumen of cows.</title>
        <authorList>
            <person name="Wang L."/>
            <person name="Hatem A."/>
            <person name="Catalyurek U.V."/>
            <person name="Morrison M."/>
            <person name="Yu Z."/>
        </authorList>
    </citation>
    <scope>NUCLEOTIDE SEQUENCE</scope>
</reference>
<dbReference type="GO" id="GO:0009044">
    <property type="term" value="F:xylan 1,4-beta-xylosidase activity"/>
    <property type="evidence" value="ECO:0007669"/>
    <property type="project" value="InterPro"/>
</dbReference>
<dbReference type="Pfam" id="PF01915">
    <property type="entry name" value="Glyco_hydro_3_C"/>
    <property type="match status" value="1"/>
</dbReference>
<protein>
    <submittedName>
        <fullName evidence="5">Beta-glucosidase</fullName>
    </submittedName>
</protein>
<feature type="domain" description="Fibronectin type III-like" evidence="4">
    <location>
        <begin position="614"/>
        <end position="681"/>
    </location>
</feature>
<sequence length="699" mass="76098">MLNDQKEKDAMRDRTEAAARAKELVSRMTTEEKASQLRYDAPAIERLGIPAYNWWNEVLHGVARAGTATVFPQAIGLAAMFDEEMQERIASVISDEARAKYNGQSSHGDRDIYKGLTVWSPNINIFRDPRWGRGHETYGEDPYLTGRLGVRFIRGLQGNGKYLKVAACSKHFAVHSGPESLRHSFDAKASPKDMNETYLPAFEITVREGEVESVMGAYNRVNGEPACGSKTLLKDTLREKWGFRGHVVSDCWAVRDFHENHKVTATAAESAALAIRNGCDLNCGNTYLHLLEALQEGLITEEEITTACERLFTTRFMLGLFSEDCEYDSIPVTDNDTDDHDALALAAAEKSMVLLENDGTLPLDAKSVSTIAVIGPNADSIPALEGNYNGTSSRYVTFLEGLRAYAKDHGIRVLYSQGCHLFKDRTSGLAQADDRLAEAAMYAEAADVTIACVGLDAGLEGEEGDTGNEYFSGDKNDLLIPESQRRLLAALQKSAKKLVTVIAAGSSLNVSGGNAKVFAWYPGQAGGTALARLLFGERNFSGHLPLTFYRDVNDLPDFEDYSMKDRTYRYFTGTPLYPFGFGLSYTEFAVAGASEKDGAVQAEIVNRGSRAGDALVQVYVACDSPFAPVRPRLCGFAHITLEAGEKGCVSVPLDPLTGTVINDDGEKVSAGHCTLYVGLSQPDELSVSMSGAAPVILRK</sequence>
<evidence type="ECO:0000256" key="2">
    <source>
        <dbReference type="ARBA" id="ARBA00022729"/>
    </source>
</evidence>
<dbReference type="Pfam" id="PF00933">
    <property type="entry name" value="Glyco_hydro_3"/>
    <property type="match status" value="1"/>
</dbReference>
<evidence type="ECO:0000256" key="1">
    <source>
        <dbReference type="ARBA" id="ARBA00005336"/>
    </source>
</evidence>
<comment type="similarity">
    <text evidence="1">Belongs to the glycosyl hydrolase 3 family.</text>
</comment>
<dbReference type="SUPFAM" id="SSF52279">
    <property type="entry name" value="Beta-D-glucan exohydrolase, C-terminal domain"/>
    <property type="match status" value="1"/>
</dbReference>
<keyword evidence="2" id="KW-0732">Signal</keyword>
<keyword evidence="3" id="KW-0378">Hydrolase</keyword>
<dbReference type="InterPro" id="IPR044993">
    <property type="entry name" value="BXL"/>
</dbReference>
<dbReference type="InterPro" id="IPR017853">
    <property type="entry name" value="GH"/>
</dbReference>
<dbReference type="InterPro" id="IPR013783">
    <property type="entry name" value="Ig-like_fold"/>
</dbReference>
<dbReference type="InterPro" id="IPR001764">
    <property type="entry name" value="Glyco_hydro_3_N"/>
</dbReference>
<dbReference type="InterPro" id="IPR036881">
    <property type="entry name" value="Glyco_hydro_3_C_sf"/>
</dbReference>
<dbReference type="Gene3D" id="3.20.20.300">
    <property type="entry name" value="Glycoside hydrolase, family 3, N-terminal domain"/>
    <property type="match status" value="1"/>
</dbReference>
<dbReference type="SMART" id="SM01217">
    <property type="entry name" value="Fn3_like"/>
    <property type="match status" value="1"/>
</dbReference>
<dbReference type="Gene3D" id="2.60.40.10">
    <property type="entry name" value="Immunoglobulins"/>
    <property type="match status" value="1"/>
</dbReference>
<organism evidence="5">
    <name type="scientific">uncultured bacterium Contig90</name>
    <dbReference type="NCBI Taxonomy" id="1393628"/>
    <lineage>
        <taxon>Bacteria</taxon>
        <taxon>environmental samples</taxon>
    </lineage>
</organism>
<dbReference type="InterPro" id="IPR002772">
    <property type="entry name" value="Glyco_hydro_3_C"/>
</dbReference>
<dbReference type="AlphaFoldDB" id="W0FP34"/>
<dbReference type="Gene3D" id="3.40.50.1700">
    <property type="entry name" value="Glycoside hydrolase family 3 C-terminal domain"/>
    <property type="match status" value="1"/>
</dbReference>
<dbReference type="PANTHER" id="PTHR42721">
    <property type="entry name" value="SUGAR HYDROLASE-RELATED"/>
    <property type="match status" value="1"/>
</dbReference>